<dbReference type="Pfam" id="PF01926">
    <property type="entry name" value="MMR_HSR1"/>
    <property type="match status" value="1"/>
</dbReference>
<dbReference type="Proteomes" id="UP000242642">
    <property type="component" value="Unassembled WGS sequence"/>
</dbReference>
<evidence type="ECO:0000313" key="4">
    <source>
        <dbReference type="Proteomes" id="UP000242642"/>
    </source>
</evidence>
<dbReference type="SUPFAM" id="SSF52540">
    <property type="entry name" value="P-loop containing nucleoside triphosphate hydrolases"/>
    <property type="match status" value="1"/>
</dbReference>
<evidence type="ECO:0000313" key="3">
    <source>
        <dbReference type="EMBL" id="SET24001.1"/>
    </source>
</evidence>
<dbReference type="PANTHER" id="PTHR14143">
    <property type="entry name" value="INTERFERON-INDUCIBLE GTPASE FAMILY MEMBER"/>
    <property type="match status" value="1"/>
</dbReference>
<dbReference type="InterPro" id="IPR006073">
    <property type="entry name" value="GTP-bd"/>
</dbReference>
<dbReference type="STRING" id="1123402.SAMN02583745_01772"/>
<proteinExistence type="predicted"/>
<organism evidence="3 4">
    <name type="scientific">Thorsellia anophelis DSM 18579</name>
    <dbReference type="NCBI Taxonomy" id="1123402"/>
    <lineage>
        <taxon>Bacteria</taxon>
        <taxon>Pseudomonadati</taxon>
        <taxon>Pseudomonadota</taxon>
        <taxon>Gammaproteobacteria</taxon>
        <taxon>Enterobacterales</taxon>
        <taxon>Thorselliaceae</taxon>
        <taxon>Thorsellia</taxon>
    </lineage>
</organism>
<evidence type="ECO:0000256" key="1">
    <source>
        <dbReference type="SAM" id="MobiDB-lite"/>
    </source>
</evidence>
<feature type="domain" description="G" evidence="2">
    <location>
        <begin position="70"/>
        <end position="185"/>
    </location>
</feature>
<dbReference type="GO" id="GO:0005525">
    <property type="term" value="F:GTP binding"/>
    <property type="evidence" value="ECO:0007669"/>
    <property type="project" value="InterPro"/>
</dbReference>
<sequence length="330" mass="37346">MKFKLNDSKDELPFKQEGEDMKDEVSSKSSGDSFFDKLFEELMNKRENSTNAGIWKILEEVKSTFSYTPKIGIVGDSGIGKSSLCNALFGREVFPTSGGGQGCTREAQTKLIQTDKGKFEITDLPGIGESPEWHDEYVDLYKKHIPEFDILIWAIKADSRAWKQAIDAYKELTCELKSCPIVFALTQSDKVNPSSKFCFEKMQPNEKQIININSVKERVVAEFDVALEDVISVAIVLDEETGDYKNYNLSSLVTRIVEVLPNKKKKSFTREAADENITEETQKKADKGFWDHIKEFAGDIWEEAEPYVKPLLGALSGKIISQALSKFKFW</sequence>
<dbReference type="Gene3D" id="3.40.50.300">
    <property type="entry name" value="P-loop containing nucleotide triphosphate hydrolases"/>
    <property type="match status" value="1"/>
</dbReference>
<accession>A0A1I0CVY4</accession>
<dbReference type="InterPro" id="IPR027417">
    <property type="entry name" value="P-loop_NTPase"/>
</dbReference>
<evidence type="ECO:0000259" key="2">
    <source>
        <dbReference type="Pfam" id="PF01926"/>
    </source>
</evidence>
<dbReference type="OrthoDB" id="9779790at2"/>
<dbReference type="NCBIfam" id="TIGR00231">
    <property type="entry name" value="small_GTP"/>
    <property type="match status" value="1"/>
</dbReference>
<name>A0A1I0CVY4_9GAMM</name>
<dbReference type="RefSeq" id="WP_093319851.1">
    <property type="nucleotide sequence ID" value="NZ_FOHV01000012.1"/>
</dbReference>
<dbReference type="AlphaFoldDB" id="A0A1I0CVY4"/>
<dbReference type="PANTHER" id="PTHR14143:SF1">
    <property type="entry name" value="IRG-TYPE G DOMAIN-CONTAINING PROTEIN"/>
    <property type="match status" value="1"/>
</dbReference>
<dbReference type="EMBL" id="FOHV01000012">
    <property type="protein sequence ID" value="SET24001.1"/>
    <property type="molecule type" value="Genomic_DNA"/>
</dbReference>
<protein>
    <recommendedName>
        <fullName evidence="2">G domain-containing protein</fullName>
    </recommendedName>
</protein>
<reference evidence="4" key="1">
    <citation type="submission" date="2016-10" db="EMBL/GenBank/DDBJ databases">
        <authorList>
            <person name="Varghese N."/>
            <person name="Submissions S."/>
        </authorList>
    </citation>
    <scope>NUCLEOTIDE SEQUENCE [LARGE SCALE GENOMIC DNA]</scope>
    <source>
        <strain evidence="4">DSM 18579</strain>
    </source>
</reference>
<dbReference type="InterPro" id="IPR005225">
    <property type="entry name" value="Small_GTP-bd"/>
</dbReference>
<gene>
    <name evidence="3" type="ORF">SAMN02583745_01772</name>
</gene>
<keyword evidence="4" id="KW-1185">Reference proteome</keyword>
<feature type="compositionally biased region" description="Basic and acidic residues" evidence="1">
    <location>
        <begin position="1"/>
        <end position="26"/>
    </location>
</feature>
<feature type="region of interest" description="Disordered" evidence="1">
    <location>
        <begin position="1"/>
        <end position="30"/>
    </location>
</feature>